<organism evidence="2">
    <name type="scientific">marine sediment metagenome</name>
    <dbReference type="NCBI Taxonomy" id="412755"/>
    <lineage>
        <taxon>unclassified sequences</taxon>
        <taxon>metagenomes</taxon>
        <taxon>ecological metagenomes</taxon>
    </lineage>
</organism>
<name>X0RPM0_9ZZZZ</name>
<evidence type="ECO:0000256" key="1">
    <source>
        <dbReference type="SAM" id="MobiDB-lite"/>
    </source>
</evidence>
<proteinExistence type="predicted"/>
<comment type="caution">
    <text evidence="2">The sequence shown here is derived from an EMBL/GenBank/DDBJ whole genome shotgun (WGS) entry which is preliminary data.</text>
</comment>
<sequence length="174" mass="19450">MTNPEPVKEKVEEKKPRPLTDREKKYVKHRAEGCKVGESSLRAGFATPQYGTYLKGQEHIQSALADALVEAGLTDEFVAKRLKEGADATHPERRNKDGVVIVQESPDFFIRHKHIETVMKAKGSLTQEGGTTKNTQINIIVTPDVAKGFLDSGVIDKKEHKDLKEYIEHEKESG</sequence>
<evidence type="ECO:0000313" key="2">
    <source>
        <dbReference type="EMBL" id="GAF70804.1"/>
    </source>
</evidence>
<accession>X0RPM0</accession>
<evidence type="ECO:0008006" key="3">
    <source>
        <dbReference type="Google" id="ProtNLM"/>
    </source>
</evidence>
<protein>
    <recommendedName>
        <fullName evidence="3">Terminase small subunit</fullName>
    </recommendedName>
</protein>
<gene>
    <name evidence="2" type="ORF">S01H1_07704</name>
</gene>
<dbReference type="AlphaFoldDB" id="X0RPM0"/>
<reference evidence="2" key="1">
    <citation type="journal article" date="2014" name="Front. Microbiol.">
        <title>High frequency of phylogenetically diverse reductive dehalogenase-homologous genes in deep subseafloor sedimentary metagenomes.</title>
        <authorList>
            <person name="Kawai M."/>
            <person name="Futagami T."/>
            <person name="Toyoda A."/>
            <person name="Takaki Y."/>
            <person name="Nishi S."/>
            <person name="Hori S."/>
            <person name="Arai W."/>
            <person name="Tsubouchi T."/>
            <person name="Morono Y."/>
            <person name="Uchiyama I."/>
            <person name="Ito T."/>
            <person name="Fujiyama A."/>
            <person name="Inagaki F."/>
            <person name="Takami H."/>
        </authorList>
    </citation>
    <scope>NUCLEOTIDE SEQUENCE</scope>
    <source>
        <strain evidence="2">Expedition CK06-06</strain>
    </source>
</reference>
<feature type="region of interest" description="Disordered" evidence="1">
    <location>
        <begin position="1"/>
        <end position="26"/>
    </location>
</feature>
<dbReference type="EMBL" id="BARS01003959">
    <property type="protein sequence ID" value="GAF70804.1"/>
    <property type="molecule type" value="Genomic_DNA"/>
</dbReference>